<evidence type="ECO:0000313" key="2">
    <source>
        <dbReference type="EMBL" id="QQP48907.1"/>
    </source>
</evidence>
<sequence>HGSHQVPDRLQAHRGRLHRDPEDQLHPLGPGELPRWECGALAVWSTRPYGEGHAGVLGAGDELLDQGLSEACKLRHPNIAALKAAVNQEWAGMDEDFVVKICQAFRKCLMAIVVTNGG</sequence>
<evidence type="ECO:0000256" key="1">
    <source>
        <dbReference type="SAM" id="MobiDB-lite"/>
    </source>
</evidence>
<proteinExistence type="predicted"/>
<feature type="region of interest" description="Disordered" evidence="1">
    <location>
        <begin position="1"/>
        <end position="31"/>
    </location>
</feature>
<reference evidence="3" key="1">
    <citation type="submission" date="2021-01" db="EMBL/GenBank/DDBJ databases">
        <title>Caligus Genome Assembly.</title>
        <authorList>
            <person name="Gallardo-Escarate C."/>
        </authorList>
    </citation>
    <scope>NUCLEOTIDE SEQUENCE [LARGE SCALE GENOMIC DNA]</scope>
</reference>
<gene>
    <name evidence="2" type="ORF">FKW44_009377</name>
</gene>
<accession>A0A7T8HFD9</accession>
<name>A0A7T8HFD9_CALRO</name>
<feature type="compositionally biased region" description="Basic and acidic residues" evidence="1">
    <location>
        <begin position="1"/>
        <end position="11"/>
    </location>
</feature>
<dbReference type="OrthoDB" id="4843387at2759"/>
<feature type="non-terminal residue" evidence="2">
    <location>
        <position position="1"/>
    </location>
</feature>
<organism evidence="2 3">
    <name type="scientific">Caligus rogercresseyi</name>
    <name type="common">Sea louse</name>
    <dbReference type="NCBI Taxonomy" id="217165"/>
    <lineage>
        <taxon>Eukaryota</taxon>
        <taxon>Metazoa</taxon>
        <taxon>Ecdysozoa</taxon>
        <taxon>Arthropoda</taxon>
        <taxon>Crustacea</taxon>
        <taxon>Multicrustacea</taxon>
        <taxon>Hexanauplia</taxon>
        <taxon>Copepoda</taxon>
        <taxon>Siphonostomatoida</taxon>
        <taxon>Caligidae</taxon>
        <taxon>Caligus</taxon>
    </lineage>
</organism>
<evidence type="ECO:0000313" key="3">
    <source>
        <dbReference type="Proteomes" id="UP000595437"/>
    </source>
</evidence>
<keyword evidence="3" id="KW-1185">Reference proteome</keyword>
<protein>
    <submittedName>
        <fullName evidence="2">Transposable element</fullName>
    </submittedName>
</protein>
<dbReference type="AlphaFoldDB" id="A0A7T8HFD9"/>
<dbReference type="EMBL" id="CP045895">
    <property type="protein sequence ID" value="QQP48907.1"/>
    <property type="molecule type" value="Genomic_DNA"/>
</dbReference>
<feature type="non-terminal residue" evidence="2">
    <location>
        <position position="118"/>
    </location>
</feature>
<dbReference type="Proteomes" id="UP000595437">
    <property type="component" value="Chromosome 6"/>
</dbReference>